<evidence type="ECO:0008006" key="3">
    <source>
        <dbReference type="Google" id="ProtNLM"/>
    </source>
</evidence>
<gene>
    <name evidence="1" type="ORF">ACJDT4_08545</name>
</gene>
<accession>A0ABW8TDR9</accession>
<comment type="caution">
    <text evidence="1">The sequence shown here is derived from an EMBL/GenBank/DDBJ whole genome shotgun (WGS) entry which is preliminary data.</text>
</comment>
<dbReference type="RefSeq" id="WP_406787141.1">
    <property type="nucleotide sequence ID" value="NZ_JBJIAA010000006.1"/>
</dbReference>
<name>A0ABW8TDR9_9CLOT</name>
<evidence type="ECO:0000313" key="2">
    <source>
        <dbReference type="Proteomes" id="UP001623592"/>
    </source>
</evidence>
<protein>
    <recommendedName>
        <fullName evidence="3">Comf operon protein A, DNA transporter ATPase</fullName>
    </recommendedName>
</protein>
<dbReference type="Proteomes" id="UP001623592">
    <property type="component" value="Unassembled WGS sequence"/>
</dbReference>
<proteinExistence type="predicted"/>
<sequence>MGKIEGYQNILKHILNWNFGKEKYLNIVSPPYNTCEVFLELIIENVKVGNKILYITEEKDGNVEILKLIKDNSQVKEYSYYRGNELHEDTKVVVSNYENAFHLNLRFDMIIYDDIRSLSQYSRIEIIELLDSLKNDNCRVIAYSIESMLDNCRTIYIPARNDMLPIVEPRIITTGVNINKDMPFVAFEYLKWFINIKNNVVIPISDENMMLNLFGYLTYSKLGIDKRILLYRKDNSSKNVLNKVNGAIIITNDFERVCEHIQNISVAVYFYEQNKFSYKTLVYFCGRLRGGYKRKGEAIFITNKENKEIEKAKNITRNFNKTAWEEGLFSI</sequence>
<keyword evidence="2" id="KW-1185">Reference proteome</keyword>
<organism evidence="1 2">
    <name type="scientific">Clostridium neuense</name>
    <dbReference type="NCBI Taxonomy" id="1728934"/>
    <lineage>
        <taxon>Bacteria</taxon>
        <taxon>Bacillati</taxon>
        <taxon>Bacillota</taxon>
        <taxon>Clostridia</taxon>
        <taxon>Eubacteriales</taxon>
        <taxon>Clostridiaceae</taxon>
        <taxon>Clostridium</taxon>
    </lineage>
</organism>
<evidence type="ECO:0000313" key="1">
    <source>
        <dbReference type="EMBL" id="MFL0250471.1"/>
    </source>
</evidence>
<reference evidence="1 2" key="1">
    <citation type="submission" date="2024-11" db="EMBL/GenBank/DDBJ databases">
        <authorList>
            <person name="Heng Y.C."/>
            <person name="Lim A.C.H."/>
            <person name="Lee J.K.Y."/>
            <person name="Kittelmann S."/>
        </authorList>
    </citation>
    <scope>NUCLEOTIDE SEQUENCE [LARGE SCALE GENOMIC DNA]</scope>
    <source>
        <strain evidence="1 2">WILCCON 0114</strain>
    </source>
</reference>
<dbReference type="EMBL" id="JBJIAA010000006">
    <property type="protein sequence ID" value="MFL0250471.1"/>
    <property type="molecule type" value="Genomic_DNA"/>
</dbReference>